<dbReference type="InterPro" id="IPR011009">
    <property type="entry name" value="Kinase-like_dom_sf"/>
</dbReference>
<sequence length="343" mass="40448">MNKLASIKENINDERINKLNFWLRSMSDFEDADIEQVSGDASFRRYFRVRKDSLSFIAMDSPPEKENCGSFLKVANFLDHMSVNVPRIIESNIEEGFLLLSDLGSQDYLDVLIQSPESAKNLYEDAIKSLHKIQHHGKTFQTELPPYDEKLLKEELSIFYEWLCSRHIGLKFGDDDMKKWLQCCDELISNALKQPKVFVHRDFHSRNLMKTKKNNPGIVDFQDAVEGPITYDIVSLLRDCYISWPETKVQEWCEDYYFSLDHSIKKIMNFKKFIYYFDLMGVHRHLKAAGIFFRLHYRDGKSGYIKDVPRTINYIYKVTLKYPELSFLRVLIKERCMPALRKV</sequence>
<proteinExistence type="predicted"/>
<dbReference type="GO" id="GO:0005524">
    <property type="term" value="F:ATP binding"/>
    <property type="evidence" value="ECO:0007669"/>
    <property type="project" value="UniProtKB-KW"/>
</dbReference>
<dbReference type="PANTHER" id="PTHR33540:SF1">
    <property type="entry name" value="N-ACETYLMURAMATE_N-ACETYLGLUCOSAMINE KINASE"/>
    <property type="match status" value="1"/>
</dbReference>
<feature type="domain" description="Aminoglycoside phosphotransferase" evidence="3">
    <location>
        <begin position="33"/>
        <end position="247"/>
    </location>
</feature>
<dbReference type="InterPro" id="IPR002575">
    <property type="entry name" value="Aminoglycoside_PTrfase"/>
</dbReference>
<dbReference type="PANTHER" id="PTHR33540">
    <property type="entry name" value="TRNA THREONYLCARBAMOYLADENOSINE BIOSYNTHESIS PROTEIN TSAE"/>
    <property type="match status" value="1"/>
</dbReference>
<evidence type="ECO:0000313" key="4">
    <source>
        <dbReference type="EMBL" id="SUZ62965.1"/>
    </source>
</evidence>
<name>A0A381P7Q5_9ZZZZ</name>
<dbReference type="Gene3D" id="3.30.200.20">
    <property type="entry name" value="Phosphorylase Kinase, domain 1"/>
    <property type="match status" value="1"/>
</dbReference>
<dbReference type="AlphaFoldDB" id="A0A381P7Q5"/>
<gene>
    <name evidence="4" type="ORF">METZ01_LOCUS15819</name>
</gene>
<organism evidence="4">
    <name type="scientific">marine metagenome</name>
    <dbReference type="NCBI Taxonomy" id="408172"/>
    <lineage>
        <taxon>unclassified sequences</taxon>
        <taxon>metagenomes</taxon>
        <taxon>ecological metagenomes</taxon>
    </lineage>
</organism>
<evidence type="ECO:0000256" key="2">
    <source>
        <dbReference type="ARBA" id="ARBA00022840"/>
    </source>
</evidence>
<accession>A0A381P7Q5</accession>
<dbReference type="Pfam" id="PF01636">
    <property type="entry name" value="APH"/>
    <property type="match status" value="1"/>
</dbReference>
<keyword evidence="2" id="KW-0067">ATP-binding</keyword>
<keyword evidence="1" id="KW-0547">Nucleotide-binding</keyword>
<dbReference type="SUPFAM" id="SSF56112">
    <property type="entry name" value="Protein kinase-like (PK-like)"/>
    <property type="match status" value="1"/>
</dbReference>
<reference evidence="4" key="1">
    <citation type="submission" date="2018-05" db="EMBL/GenBank/DDBJ databases">
        <authorList>
            <person name="Lanie J.A."/>
            <person name="Ng W.-L."/>
            <person name="Kazmierczak K.M."/>
            <person name="Andrzejewski T.M."/>
            <person name="Davidsen T.M."/>
            <person name="Wayne K.J."/>
            <person name="Tettelin H."/>
            <person name="Glass J.I."/>
            <person name="Rusch D."/>
            <person name="Podicherti R."/>
            <person name="Tsui H.-C.T."/>
            <person name="Winkler M.E."/>
        </authorList>
    </citation>
    <scope>NUCLEOTIDE SEQUENCE</scope>
</reference>
<dbReference type="EMBL" id="UINC01000899">
    <property type="protein sequence ID" value="SUZ62965.1"/>
    <property type="molecule type" value="Genomic_DNA"/>
</dbReference>
<evidence type="ECO:0000259" key="3">
    <source>
        <dbReference type="Pfam" id="PF01636"/>
    </source>
</evidence>
<protein>
    <recommendedName>
        <fullName evidence="3">Aminoglycoside phosphotransferase domain-containing protein</fullName>
    </recommendedName>
</protein>
<evidence type="ECO:0000256" key="1">
    <source>
        <dbReference type="ARBA" id="ARBA00022741"/>
    </source>
</evidence>
<dbReference type="Gene3D" id="3.90.1200.10">
    <property type="match status" value="1"/>
</dbReference>